<reference evidence="2" key="1">
    <citation type="submission" date="2020-02" db="EMBL/GenBank/DDBJ databases">
        <authorList>
            <person name="Meier V. D."/>
        </authorList>
    </citation>
    <scope>NUCLEOTIDE SEQUENCE</scope>
    <source>
        <strain evidence="2">AVDCRST_MAG41</strain>
    </source>
</reference>
<name>A0A6J4IUN4_9ACTN</name>
<dbReference type="EMBL" id="CADCTP010000218">
    <property type="protein sequence ID" value="CAA9260761.1"/>
    <property type="molecule type" value="Genomic_DNA"/>
</dbReference>
<dbReference type="Gene3D" id="3.40.50.10140">
    <property type="entry name" value="Toll/interleukin-1 receptor homology (TIR) domain"/>
    <property type="match status" value="1"/>
</dbReference>
<proteinExistence type="predicted"/>
<evidence type="ECO:0000259" key="1">
    <source>
        <dbReference type="PROSITE" id="PS50104"/>
    </source>
</evidence>
<evidence type="ECO:0000313" key="2">
    <source>
        <dbReference type="EMBL" id="CAA9260761.1"/>
    </source>
</evidence>
<dbReference type="InterPro" id="IPR035897">
    <property type="entry name" value="Toll_tir_struct_dom_sf"/>
</dbReference>
<dbReference type="SUPFAM" id="SSF52200">
    <property type="entry name" value="Toll/Interleukin receptor TIR domain"/>
    <property type="match status" value="1"/>
</dbReference>
<organism evidence="2">
    <name type="scientific">uncultured Mycobacteriales bacterium</name>
    <dbReference type="NCBI Taxonomy" id="581187"/>
    <lineage>
        <taxon>Bacteria</taxon>
        <taxon>Bacillati</taxon>
        <taxon>Actinomycetota</taxon>
        <taxon>Actinomycetes</taxon>
        <taxon>Mycobacteriales</taxon>
        <taxon>environmental samples</taxon>
    </lineage>
</organism>
<dbReference type="SMART" id="SM00255">
    <property type="entry name" value="TIR"/>
    <property type="match status" value="1"/>
</dbReference>
<dbReference type="GO" id="GO:0007165">
    <property type="term" value="P:signal transduction"/>
    <property type="evidence" value="ECO:0007669"/>
    <property type="project" value="InterPro"/>
</dbReference>
<dbReference type="AlphaFoldDB" id="A0A6J4IUN4"/>
<sequence length="437" mass="48002">MTAAPRPDPARSSVFVSYATPDLERFVRAFVRRLQERGIPIWLDRGRVLPGDSLLQEIFEAIAHTDAGIVVLSRHAVGSRWMAEEFKALFERRIRDGIRIIVVRLDDSPVPHGVGGDHWVDVDPDRDWSAQLDRIVRALAERRPPGPWPVEASSPVALRSLLADPGGWLDAAEVITTGTDSVVARLREAGAPGTDDVPRRLHHQLGAYEEITAPLAEMLAQCGYVGDPDQPGLWNRPVQRVCRTAVPVEARLAGEVWERAAWYPALRLAYAVGVGAVAGSREGVLHSLLTQQVPTAAGTRPVWQALAPDRIVDPELARRMPGWTGSCHGLSVRLRETLWPAFRGILGADDYARAFERYEYLRSLLELHLGGGRGTSLGEFAWLVHDHRSVVADRIADEVAALGTSWPLLRAGAFGGSVEAVAVARAELRRHVHDSFS</sequence>
<dbReference type="Pfam" id="PF13676">
    <property type="entry name" value="TIR_2"/>
    <property type="match status" value="1"/>
</dbReference>
<accession>A0A6J4IUN4</accession>
<dbReference type="PROSITE" id="PS50104">
    <property type="entry name" value="TIR"/>
    <property type="match status" value="1"/>
</dbReference>
<protein>
    <recommendedName>
        <fullName evidence="1">TIR domain-containing protein</fullName>
    </recommendedName>
</protein>
<dbReference type="InterPro" id="IPR000157">
    <property type="entry name" value="TIR_dom"/>
</dbReference>
<feature type="domain" description="TIR" evidence="1">
    <location>
        <begin position="10"/>
        <end position="143"/>
    </location>
</feature>
<gene>
    <name evidence="2" type="ORF">AVDCRST_MAG41-2358</name>
</gene>